<evidence type="ECO:0000313" key="2">
    <source>
        <dbReference type="Proteomes" id="UP001241605"/>
    </source>
</evidence>
<organism evidence="1 2">
    <name type="scientific">Tropicibacter oceani</name>
    <dbReference type="NCBI Taxonomy" id="3058420"/>
    <lineage>
        <taxon>Bacteria</taxon>
        <taxon>Pseudomonadati</taxon>
        <taxon>Pseudomonadota</taxon>
        <taxon>Alphaproteobacteria</taxon>
        <taxon>Rhodobacterales</taxon>
        <taxon>Roseobacteraceae</taxon>
        <taxon>Tropicibacter</taxon>
    </lineage>
</organism>
<keyword evidence="2" id="KW-1185">Reference proteome</keyword>
<name>A0ABY8QLE0_9RHOB</name>
<dbReference type="InterPro" id="IPR021866">
    <property type="entry name" value="SpoIIAA-like"/>
</dbReference>
<dbReference type="SUPFAM" id="SSF52091">
    <property type="entry name" value="SpoIIaa-like"/>
    <property type="match status" value="1"/>
</dbReference>
<reference evidence="1 2" key="1">
    <citation type="submission" date="2023-05" db="EMBL/GenBank/DDBJ databases">
        <title>YMD87, complete Genome.</title>
        <authorList>
            <person name="Zhang J."/>
            <person name="Xu X."/>
        </authorList>
    </citation>
    <scope>NUCLEOTIDE SEQUENCE [LARGE SCALE GENOMIC DNA]</scope>
    <source>
        <strain evidence="1 2">YMD87</strain>
    </source>
</reference>
<accession>A0ABY8QLE0</accession>
<dbReference type="RefSeq" id="WP_282301987.1">
    <property type="nucleotide sequence ID" value="NZ_CP124616.1"/>
</dbReference>
<proteinExistence type="predicted"/>
<evidence type="ECO:0000313" key="1">
    <source>
        <dbReference type="EMBL" id="WGW05364.1"/>
    </source>
</evidence>
<dbReference type="InterPro" id="IPR038396">
    <property type="entry name" value="SpoIIAA-like_sf"/>
</dbReference>
<dbReference type="Proteomes" id="UP001241605">
    <property type="component" value="Chromosome"/>
</dbReference>
<dbReference type="Pfam" id="PF11964">
    <property type="entry name" value="SpoIIAA-like"/>
    <property type="match status" value="1"/>
</dbReference>
<protein>
    <submittedName>
        <fullName evidence="1">STAS/SEC14 domain-containing protein</fullName>
    </submittedName>
</protein>
<gene>
    <name evidence="1" type="ORF">QF118_07415</name>
</gene>
<dbReference type="InterPro" id="IPR036513">
    <property type="entry name" value="STAS_dom_sf"/>
</dbReference>
<dbReference type="EMBL" id="CP124616">
    <property type="protein sequence ID" value="WGW05364.1"/>
    <property type="molecule type" value="Genomic_DNA"/>
</dbReference>
<dbReference type="Gene3D" id="3.40.50.10600">
    <property type="entry name" value="SpoIIaa-like domains"/>
    <property type="match status" value="1"/>
</dbReference>
<sequence>MAFAANTETRTAELTIRGQLTFEDYANIMGPMCDLIDTCGEISVIEVVESFSGFVGEFPEGEDEGVTRMLRRVARVALVSDIGWYCPILSSAAPVGGMKIRSFLLGDLDTARDWVACPKG</sequence>